<dbReference type="AlphaFoldDB" id="A0A2T4DSE1"/>
<feature type="domain" description="GP-PDE" evidence="1">
    <location>
        <begin position="27"/>
        <end position="297"/>
    </location>
</feature>
<dbReference type="InterPro" id="IPR017946">
    <property type="entry name" value="PLC-like_Pdiesterase_TIM-brl"/>
</dbReference>
<dbReference type="Proteomes" id="UP000240608">
    <property type="component" value="Unassembled WGS sequence"/>
</dbReference>
<name>A0A2T4DSE1_9BACT</name>
<organism evidence="2 3">
    <name type="scientific">Marivirga lumbricoides</name>
    <dbReference type="NCBI Taxonomy" id="1046115"/>
    <lineage>
        <taxon>Bacteria</taxon>
        <taxon>Pseudomonadati</taxon>
        <taxon>Bacteroidota</taxon>
        <taxon>Cytophagia</taxon>
        <taxon>Cytophagales</taxon>
        <taxon>Marivirgaceae</taxon>
        <taxon>Marivirga</taxon>
    </lineage>
</organism>
<dbReference type="PANTHER" id="PTHR46211">
    <property type="entry name" value="GLYCEROPHOSPHORYL DIESTER PHOSPHODIESTERASE"/>
    <property type="match status" value="1"/>
</dbReference>
<dbReference type="GO" id="GO:0006629">
    <property type="term" value="P:lipid metabolic process"/>
    <property type="evidence" value="ECO:0007669"/>
    <property type="project" value="InterPro"/>
</dbReference>
<gene>
    <name evidence="2" type="ORF">C9994_05975</name>
</gene>
<comment type="caution">
    <text evidence="2">The sequence shown here is derived from an EMBL/GenBank/DDBJ whole genome shotgun (WGS) entry which is preliminary data.</text>
</comment>
<proteinExistence type="predicted"/>
<evidence type="ECO:0000313" key="3">
    <source>
        <dbReference type="Proteomes" id="UP000240608"/>
    </source>
</evidence>
<protein>
    <submittedName>
        <fullName evidence="2">Glycerophosphodiester phosphodiesterase</fullName>
    </submittedName>
</protein>
<evidence type="ECO:0000313" key="2">
    <source>
        <dbReference type="EMBL" id="PTB96761.1"/>
    </source>
</evidence>
<dbReference type="GO" id="GO:0008081">
    <property type="term" value="F:phosphoric diester hydrolase activity"/>
    <property type="evidence" value="ECO:0007669"/>
    <property type="project" value="InterPro"/>
</dbReference>
<evidence type="ECO:0000259" key="1">
    <source>
        <dbReference type="PROSITE" id="PS51704"/>
    </source>
</evidence>
<dbReference type="EMBL" id="PYVU01000037">
    <property type="protein sequence ID" value="PTB96761.1"/>
    <property type="molecule type" value="Genomic_DNA"/>
</dbReference>
<reference evidence="2 3" key="1">
    <citation type="submission" date="2018-03" db="EMBL/GenBank/DDBJ databases">
        <title>Cross-interface Injection: A General Nanoliter Liquid Handling Method Applied to Single Cells Genome Amplification Automated Nanoliter Liquid Handling Applied to Single Cell Multiple Displacement Amplification.</title>
        <authorList>
            <person name="Yun J."/>
            <person name="Xu P."/>
            <person name="Xu J."/>
            <person name="Dai X."/>
            <person name="Wang Y."/>
            <person name="Zheng X."/>
            <person name="Cao C."/>
            <person name="Yi Q."/>
            <person name="Zhu Y."/>
            <person name="Wang L."/>
            <person name="Dong Z."/>
            <person name="Huang Y."/>
            <person name="Huang L."/>
            <person name="Du W."/>
        </authorList>
    </citation>
    <scope>NUCLEOTIDE SEQUENCE [LARGE SCALE GENOMIC DNA]</scope>
    <source>
        <strain evidence="2 3">Z-D1-2</strain>
    </source>
</reference>
<accession>A0A2T4DSE1</accession>
<dbReference type="Gene3D" id="3.20.20.190">
    <property type="entry name" value="Phosphatidylinositol (PI) phosphodiesterase"/>
    <property type="match status" value="1"/>
</dbReference>
<dbReference type="PROSITE" id="PS51704">
    <property type="entry name" value="GP_PDE"/>
    <property type="match status" value="1"/>
</dbReference>
<dbReference type="Pfam" id="PF03009">
    <property type="entry name" value="GDPD"/>
    <property type="match status" value="1"/>
</dbReference>
<dbReference type="InterPro" id="IPR030395">
    <property type="entry name" value="GP_PDE_dom"/>
</dbReference>
<sequence length="300" mass="35364">MRSSIFILLVLIMFSNCSQKSENHQSIDWQGHRGARGNFPENTWRAFQYAIDQNMNTMEMDVVITKDRRVVLSHEPFLNHQICKDTTGNPITEEQEQSYNIYEMNYDELQKFDCGSIQNPNFPQQKPVANSPKPLLTDIIQNIKSYTKSNDKQLPYLNVEIKYEEGMKNIFHPEINEFSDLVYKVLSENYPAELWNIQSFDFDVLKYFHQTYPKVKLAALVYESGDYKEQFNELDFTPEIYSPYHELVEQEMVNDLHKQSVKIIPWTVNDEKQAERLIRIGVDGIITDYPELAHKFRKNP</sequence>
<dbReference type="PANTHER" id="PTHR46211:SF14">
    <property type="entry name" value="GLYCEROPHOSPHODIESTER PHOSPHODIESTERASE"/>
    <property type="match status" value="1"/>
</dbReference>
<dbReference type="SUPFAM" id="SSF51695">
    <property type="entry name" value="PLC-like phosphodiesterases"/>
    <property type="match status" value="1"/>
</dbReference>